<evidence type="ECO:0000313" key="4">
    <source>
        <dbReference type="Proteomes" id="UP000076078"/>
    </source>
</evidence>
<keyword evidence="4" id="KW-1185">Reference proteome</keyword>
<dbReference type="InterPro" id="IPR011989">
    <property type="entry name" value="ARM-like"/>
</dbReference>
<feature type="region of interest" description="Disordered" evidence="1">
    <location>
        <begin position="942"/>
        <end position="962"/>
    </location>
</feature>
<dbReference type="InterPro" id="IPR000719">
    <property type="entry name" value="Prot_kinase_dom"/>
</dbReference>
<gene>
    <name evidence="3" type="ORF">DLAC_02113</name>
</gene>
<dbReference type="SUPFAM" id="SSF48371">
    <property type="entry name" value="ARM repeat"/>
    <property type="match status" value="1"/>
</dbReference>
<comment type="caution">
    <text evidence="3">The sequence shown here is derived from an EMBL/GenBank/DDBJ whole genome shotgun (WGS) entry which is preliminary data.</text>
</comment>
<dbReference type="Gene3D" id="1.25.10.10">
    <property type="entry name" value="Leucine-rich Repeat Variant"/>
    <property type="match status" value="1"/>
</dbReference>
<dbReference type="GO" id="GO:0005524">
    <property type="term" value="F:ATP binding"/>
    <property type="evidence" value="ECO:0007669"/>
    <property type="project" value="InterPro"/>
</dbReference>
<reference evidence="3 4" key="1">
    <citation type="submission" date="2015-12" db="EMBL/GenBank/DDBJ databases">
        <title>Dictyostelia acquired genes for synthesis and detection of signals that induce cell-type specialization by lateral gene transfer from prokaryotes.</title>
        <authorList>
            <person name="Gloeckner G."/>
            <person name="Schaap P."/>
        </authorList>
    </citation>
    <scope>NUCLEOTIDE SEQUENCE [LARGE SCALE GENOMIC DNA]</scope>
    <source>
        <strain evidence="3 4">TK</strain>
    </source>
</reference>
<dbReference type="InParanoid" id="A0A152A4L1"/>
<dbReference type="SMART" id="SM00220">
    <property type="entry name" value="S_TKc"/>
    <property type="match status" value="1"/>
</dbReference>
<dbReference type="PANTHER" id="PTHR12984">
    <property type="entry name" value="SCY1-RELATED S/T PROTEIN KINASE-LIKE"/>
    <property type="match status" value="1"/>
</dbReference>
<name>A0A152A4L1_TIELA</name>
<dbReference type="PROSITE" id="PS50011">
    <property type="entry name" value="PROTEIN_KINASE_DOM"/>
    <property type="match status" value="1"/>
</dbReference>
<dbReference type="FunCoup" id="A0A152A4L1">
    <property type="interactions" value="217"/>
</dbReference>
<feature type="domain" description="Protein kinase" evidence="2">
    <location>
        <begin position="21"/>
        <end position="338"/>
    </location>
</feature>
<dbReference type="PANTHER" id="PTHR12984:SF6">
    <property type="entry name" value="SCY1-LIKE PROTEIN 2"/>
    <property type="match status" value="1"/>
</dbReference>
<dbReference type="Gene3D" id="3.30.200.20">
    <property type="entry name" value="Phosphorylase Kinase, domain 1"/>
    <property type="match status" value="1"/>
</dbReference>
<evidence type="ECO:0000259" key="2">
    <source>
        <dbReference type="PROSITE" id="PS50011"/>
    </source>
</evidence>
<feature type="region of interest" description="Disordered" evidence="1">
    <location>
        <begin position="759"/>
        <end position="823"/>
    </location>
</feature>
<evidence type="ECO:0000313" key="3">
    <source>
        <dbReference type="EMBL" id="KYR01027.1"/>
    </source>
</evidence>
<evidence type="ECO:0000256" key="1">
    <source>
        <dbReference type="SAM" id="MobiDB-lite"/>
    </source>
</evidence>
<protein>
    <submittedName>
        <fullName evidence="3">SCY1 family protein kinase</fullName>
    </submittedName>
</protein>
<dbReference type="GO" id="GO:0004672">
    <property type="term" value="F:protein kinase activity"/>
    <property type="evidence" value="ECO:0007669"/>
    <property type="project" value="InterPro"/>
</dbReference>
<feature type="compositionally biased region" description="Low complexity" evidence="1">
    <location>
        <begin position="781"/>
        <end position="817"/>
    </location>
</feature>
<dbReference type="EMBL" id="LODT01000011">
    <property type="protein sequence ID" value="KYR01027.1"/>
    <property type="molecule type" value="Genomic_DNA"/>
</dbReference>
<proteinExistence type="predicted"/>
<dbReference type="InterPro" id="IPR051177">
    <property type="entry name" value="CIK-Related_Protein"/>
</dbReference>
<keyword evidence="3" id="KW-0808">Transferase</keyword>
<keyword evidence="3" id="KW-0418">Kinase</keyword>
<organism evidence="3 4">
    <name type="scientific">Tieghemostelium lacteum</name>
    <name type="common">Slime mold</name>
    <name type="synonym">Dictyostelium lacteum</name>
    <dbReference type="NCBI Taxonomy" id="361077"/>
    <lineage>
        <taxon>Eukaryota</taxon>
        <taxon>Amoebozoa</taxon>
        <taxon>Evosea</taxon>
        <taxon>Eumycetozoa</taxon>
        <taxon>Dictyostelia</taxon>
        <taxon>Dictyosteliales</taxon>
        <taxon>Raperosteliaceae</taxon>
        <taxon>Tieghemostelium</taxon>
    </lineage>
</organism>
<dbReference type="InterPro" id="IPR016024">
    <property type="entry name" value="ARM-type_fold"/>
</dbReference>
<dbReference type="Gene3D" id="1.10.510.10">
    <property type="entry name" value="Transferase(Phosphotransferase) domain 1"/>
    <property type="match status" value="1"/>
</dbReference>
<dbReference type="OMA" id="MAHKCIP"/>
<feature type="compositionally biased region" description="Low complexity" evidence="1">
    <location>
        <begin position="759"/>
        <end position="770"/>
    </location>
</feature>
<accession>A0A152A4L1</accession>
<dbReference type="Pfam" id="PF00069">
    <property type="entry name" value="Pkinase"/>
    <property type="match status" value="1"/>
</dbReference>
<dbReference type="Proteomes" id="UP000076078">
    <property type="component" value="Unassembled WGS sequence"/>
</dbReference>
<sequence>MDKLRGLLGTTTSLISPFKDYDIKEKTTRTKFYKVHDGIKKSSNEECSLFVFEKKQYEKQQGMTKSQIDSIYSFVKKEAQTLQRLRHPAMLSVVGVMEETKTHIYYATEPVLASLEDLIIQYRSRKTSKRDSGSLTEQGYKLKDFTFEELEVKSGIFQILEGLNFLNSTAKLLHRNLSPESIFISRSLKWKLAGLGFTCPIEQQEPIQGLSLQDFHDYQYQDAHTILPSLSYLPPEFIYEKKFDYNSDLFSIGRLIGNLSILTGEISAGGSGNNMDYDDQHQITKLGVIPYYKMKLDELKSLCARVSSNFDSARVCSILLADPGFRGTLENFFKSGYFQDILTKSMVYLVNITQKEEESKLQFYRGLLNIMTQFSARIQTNYILPVLLQELVNERLVYVCLPCILLISNNHVKKETFQSKVMPSLAPIFQNTNPKAEVLSCILSNIPLFIQKASLDQVKSYLVPVVLGTLCGPTQELIFQCLTSAQLIFKFLDSDIIGVGVIPRLGNLIGNTFPIHIRSNAINWLTQLVPQMEKRTLIDVLIPNLEKIISNDNSPQILEALVQTYSAISKKLGGELLALKVLPALMQISADKHLDIQQFQSIMKVVKEILTTYESERLNELNNLHRYTTKKEPQSPSEVVMEQFSNSIDSPITHSTSSSVPVLSVQQPLKPMAPIPVTVAANFNNNPITNNPFNNFVSVNSPNQQSVNTISTSMSTTSISSNSNSITKSNLDSPDFTSFNSSNNNSSINISLPFSSQKPILSNSSSNNTSPQSTILPPPSNSSSNNNAFSSIQLPNLSSPNSSLKMNNSSISNSGSSHFESTLTSQNVLQPTITTSNTMKPSKPNYNISLPLQQPSGFGDVLQPTNVMNNTSTTSSTSSYSNMNNNSFVNYNNQSNNYNNFSNNTINSTNNALNSFGNDLLQPMNMQSTYNNNMNMNTNNLQFNNQNNQNNYNYSNNNNWGI</sequence>
<dbReference type="OrthoDB" id="79687at2759"/>
<dbReference type="InterPro" id="IPR011009">
    <property type="entry name" value="Kinase-like_dom_sf"/>
</dbReference>
<dbReference type="AlphaFoldDB" id="A0A152A4L1"/>
<dbReference type="SUPFAM" id="SSF56112">
    <property type="entry name" value="Protein kinase-like (PK-like)"/>
    <property type="match status" value="1"/>
</dbReference>